<proteinExistence type="predicted"/>
<reference evidence="1 2" key="1">
    <citation type="submission" date="2024-09" db="EMBL/GenBank/DDBJ databases">
        <authorList>
            <person name="Sun Q."/>
            <person name="Mori K."/>
        </authorList>
    </citation>
    <scope>NUCLEOTIDE SEQUENCE [LARGE SCALE GENOMIC DNA]</scope>
    <source>
        <strain evidence="1 2">CCM 7228</strain>
    </source>
</reference>
<keyword evidence="2" id="KW-1185">Reference proteome</keyword>
<evidence type="ECO:0000313" key="2">
    <source>
        <dbReference type="Proteomes" id="UP001589854"/>
    </source>
</evidence>
<evidence type="ECO:0000313" key="1">
    <source>
        <dbReference type="EMBL" id="MFC0272553.1"/>
    </source>
</evidence>
<dbReference type="InterPro" id="IPR036188">
    <property type="entry name" value="FAD/NAD-bd_sf"/>
</dbReference>
<accession>A0ABV6GFU1</accession>
<comment type="caution">
    <text evidence="1">The sequence shown here is derived from an EMBL/GenBank/DDBJ whole genome shotgun (WGS) entry which is preliminary data.</text>
</comment>
<dbReference type="RefSeq" id="WP_378934988.1">
    <property type="nucleotide sequence ID" value="NZ_JBHLVO010000011.1"/>
</dbReference>
<dbReference type="Proteomes" id="UP001589854">
    <property type="component" value="Unassembled WGS sequence"/>
</dbReference>
<gene>
    <name evidence="1" type="ORF">ACFFIX_14035</name>
</gene>
<name>A0ABV6GFU1_9BACI</name>
<organism evidence="1 2">
    <name type="scientific">Metabacillus herbersteinensis</name>
    <dbReference type="NCBI Taxonomy" id="283816"/>
    <lineage>
        <taxon>Bacteria</taxon>
        <taxon>Bacillati</taxon>
        <taxon>Bacillota</taxon>
        <taxon>Bacilli</taxon>
        <taxon>Bacillales</taxon>
        <taxon>Bacillaceae</taxon>
        <taxon>Metabacillus</taxon>
    </lineage>
</organism>
<dbReference type="SUPFAM" id="SSF51905">
    <property type="entry name" value="FAD/NAD(P)-binding domain"/>
    <property type="match status" value="1"/>
</dbReference>
<protein>
    <submittedName>
        <fullName evidence="1">Uncharacterized protein</fullName>
    </submittedName>
</protein>
<sequence>MTEVMCQPIADCINKHGGVIKTDAKVQSLVFKDSKIKGVTLENGKTYLSSNTVVATTCIRRRKEDRD</sequence>
<dbReference type="Gene3D" id="3.50.50.60">
    <property type="entry name" value="FAD/NAD(P)-binding domain"/>
    <property type="match status" value="1"/>
</dbReference>
<dbReference type="EMBL" id="JBHLVO010000011">
    <property type="protein sequence ID" value="MFC0272553.1"/>
    <property type="molecule type" value="Genomic_DNA"/>
</dbReference>